<dbReference type="AlphaFoldDB" id="A0AAQ3RHL0"/>
<protein>
    <submittedName>
        <fullName evidence="1">Uncharacterized protein</fullName>
    </submittedName>
</protein>
<proteinExistence type="predicted"/>
<evidence type="ECO:0000313" key="2">
    <source>
        <dbReference type="Proteomes" id="UP001374535"/>
    </source>
</evidence>
<accession>A0AAQ3RHL0</accession>
<organism evidence="1 2">
    <name type="scientific">Vigna mungo</name>
    <name type="common">Black gram</name>
    <name type="synonym">Phaseolus mungo</name>
    <dbReference type="NCBI Taxonomy" id="3915"/>
    <lineage>
        <taxon>Eukaryota</taxon>
        <taxon>Viridiplantae</taxon>
        <taxon>Streptophyta</taxon>
        <taxon>Embryophyta</taxon>
        <taxon>Tracheophyta</taxon>
        <taxon>Spermatophyta</taxon>
        <taxon>Magnoliopsida</taxon>
        <taxon>eudicotyledons</taxon>
        <taxon>Gunneridae</taxon>
        <taxon>Pentapetalae</taxon>
        <taxon>rosids</taxon>
        <taxon>fabids</taxon>
        <taxon>Fabales</taxon>
        <taxon>Fabaceae</taxon>
        <taxon>Papilionoideae</taxon>
        <taxon>50 kb inversion clade</taxon>
        <taxon>NPAAA clade</taxon>
        <taxon>indigoferoid/millettioid clade</taxon>
        <taxon>Phaseoleae</taxon>
        <taxon>Vigna</taxon>
    </lineage>
</organism>
<sequence>DPAFHFCWEFRDFGLLIPVLHFTIAGFSIHRNARSFEKGFVCTANEIAGRPNCFGGKMQSKEAVVEDGEITSSVTVPDTEFDEWNNFGDDDIMQQQYTIQADEAKKVPFVGDKARLSE</sequence>
<gene>
    <name evidence="1" type="ORF">V8G54_032146</name>
</gene>
<reference evidence="1 2" key="1">
    <citation type="journal article" date="2023" name="Life. Sci Alliance">
        <title>Evolutionary insights into 3D genome organization and epigenetic landscape of Vigna mungo.</title>
        <authorList>
            <person name="Junaid A."/>
            <person name="Singh B."/>
            <person name="Bhatia S."/>
        </authorList>
    </citation>
    <scope>NUCLEOTIDE SEQUENCE [LARGE SCALE GENOMIC DNA]</scope>
    <source>
        <strain evidence="1">Urdbean</strain>
    </source>
</reference>
<name>A0AAQ3RHL0_VIGMU</name>
<dbReference type="EMBL" id="CP144691">
    <property type="protein sequence ID" value="WVY93058.1"/>
    <property type="molecule type" value="Genomic_DNA"/>
</dbReference>
<feature type="non-terminal residue" evidence="1">
    <location>
        <position position="118"/>
    </location>
</feature>
<evidence type="ECO:0000313" key="1">
    <source>
        <dbReference type="EMBL" id="WVY93058.1"/>
    </source>
</evidence>
<dbReference type="Proteomes" id="UP001374535">
    <property type="component" value="Chromosome 10"/>
</dbReference>
<keyword evidence="2" id="KW-1185">Reference proteome</keyword>